<dbReference type="InterPro" id="IPR028978">
    <property type="entry name" value="Chorismate_lyase_/UTRA_dom_sf"/>
</dbReference>
<dbReference type="Gene3D" id="3.40.1410.10">
    <property type="entry name" value="Chorismate lyase-like"/>
    <property type="match status" value="1"/>
</dbReference>
<dbReference type="SUPFAM" id="SSF64288">
    <property type="entry name" value="Chorismate lyase-like"/>
    <property type="match status" value="1"/>
</dbReference>
<dbReference type="SUPFAM" id="SSF46785">
    <property type="entry name" value="Winged helix' DNA-binding domain"/>
    <property type="match status" value="1"/>
</dbReference>
<dbReference type="CDD" id="cd07377">
    <property type="entry name" value="WHTH_GntR"/>
    <property type="match status" value="1"/>
</dbReference>
<dbReference type="InterPro" id="IPR000524">
    <property type="entry name" value="Tscrpt_reg_HTH_GntR"/>
</dbReference>
<evidence type="ECO:0000256" key="3">
    <source>
        <dbReference type="ARBA" id="ARBA00023163"/>
    </source>
</evidence>
<keyword evidence="3" id="KW-0804">Transcription</keyword>
<dbReference type="EMBL" id="JBHSTP010000002">
    <property type="protein sequence ID" value="MFC6356497.1"/>
    <property type="molecule type" value="Genomic_DNA"/>
</dbReference>
<dbReference type="RefSeq" id="WP_386730993.1">
    <property type="nucleotide sequence ID" value="NZ_JBHSTP010000002.1"/>
</dbReference>
<keyword evidence="6" id="KW-1185">Reference proteome</keyword>
<dbReference type="InterPro" id="IPR036390">
    <property type="entry name" value="WH_DNA-bd_sf"/>
</dbReference>
<protein>
    <submittedName>
        <fullName evidence="5">GntR family transcriptional regulator</fullName>
    </submittedName>
</protein>
<dbReference type="InterPro" id="IPR011663">
    <property type="entry name" value="UTRA"/>
</dbReference>
<name>A0ABW1VHZ1_9MICO</name>
<dbReference type="Proteomes" id="UP001596306">
    <property type="component" value="Unassembled WGS sequence"/>
</dbReference>
<dbReference type="PANTHER" id="PTHR44846:SF1">
    <property type="entry name" value="MANNOSYL-D-GLYCERATE TRANSPORT_METABOLISM SYSTEM REPRESSOR MNGR-RELATED"/>
    <property type="match status" value="1"/>
</dbReference>
<dbReference type="InterPro" id="IPR050679">
    <property type="entry name" value="Bact_HTH_transcr_reg"/>
</dbReference>
<dbReference type="SMART" id="SM00345">
    <property type="entry name" value="HTH_GNTR"/>
    <property type="match status" value="1"/>
</dbReference>
<evidence type="ECO:0000256" key="2">
    <source>
        <dbReference type="ARBA" id="ARBA00023125"/>
    </source>
</evidence>
<dbReference type="InterPro" id="IPR036388">
    <property type="entry name" value="WH-like_DNA-bd_sf"/>
</dbReference>
<organism evidence="5 6">
    <name type="scientific">Luethyella okanaganae</name>
    <dbReference type="NCBI Taxonomy" id="69372"/>
    <lineage>
        <taxon>Bacteria</taxon>
        <taxon>Bacillati</taxon>
        <taxon>Actinomycetota</taxon>
        <taxon>Actinomycetes</taxon>
        <taxon>Micrococcales</taxon>
        <taxon>Microbacteriaceae</taxon>
        <taxon>Luethyella</taxon>
    </lineage>
</organism>
<evidence type="ECO:0000259" key="4">
    <source>
        <dbReference type="PROSITE" id="PS50949"/>
    </source>
</evidence>
<dbReference type="PANTHER" id="PTHR44846">
    <property type="entry name" value="MANNOSYL-D-GLYCERATE TRANSPORT/METABOLISM SYSTEM REPRESSOR MNGR-RELATED"/>
    <property type="match status" value="1"/>
</dbReference>
<comment type="caution">
    <text evidence="5">The sequence shown here is derived from an EMBL/GenBank/DDBJ whole genome shotgun (WGS) entry which is preliminary data.</text>
</comment>
<feature type="domain" description="HTH gntR-type" evidence="4">
    <location>
        <begin position="26"/>
        <end position="94"/>
    </location>
</feature>
<dbReference type="Pfam" id="PF07702">
    <property type="entry name" value="UTRA"/>
    <property type="match status" value="1"/>
</dbReference>
<evidence type="ECO:0000313" key="6">
    <source>
        <dbReference type="Proteomes" id="UP001596306"/>
    </source>
</evidence>
<dbReference type="SMART" id="SM00866">
    <property type="entry name" value="UTRA"/>
    <property type="match status" value="1"/>
</dbReference>
<dbReference type="PROSITE" id="PS50949">
    <property type="entry name" value="HTH_GNTR"/>
    <property type="match status" value="1"/>
</dbReference>
<dbReference type="PRINTS" id="PR00035">
    <property type="entry name" value="HTHGNTR"/>
</dbReference>
<dbReference type="Pfam" id="PF00392">
    <property type="entry name" value="GntR"/>
    <property type="match status" value="1"/>
</dbReference>
<keyword evidence="1" id="KW-0805">Transcription regulation</keyword>
<accession>A0ABW1VHZ1</accession>
<reference evidence="6" key="1">
    <citation type="journal article" date="2019" name="Int. J. Syst. Evol. Microbiol.">
        <title>The Global Catalogue of Microorganisms (GCM) 10K type strain sequencing project: providing services to taxonomists for standard genome sequencing and annotation.</title>
        <authorList>
            <consortium name="The Broad Institute Genomics Platform"/>
            <consortium name="The Broad Institute Genome Sequencing Center for Infectious Disease"/>
            <person name="Wu L."/>
            <person name="Ma J."/>
        </authorList>
    </citation>
    <scope>NUCLEOTIDE SEQUENCE [LARGE SCALE GENOMIC DNA]</scope>
    <source>
        <strain evidence="6">CCUG 43304</strain>
    </source>
</reference>
<sequence>MSATERMRMTGAATTTALGIDRLSPAPMYLQLKHRIVDTIARQGLRPGDILPGEHRMCEQYGVSRTVVRQALAQLEHDGLVDRVKGKGTFVARQKTPESLVHTLAGLFEEVAARGGHVHSDVLRQQVEPATEEVADALRLESGTPVVAIERLRFVDGEPWSLSTTWLPLEVGRYVLDADLGEQSLYALLATHGIRAVRGVRSAEATTSDDEQGRLLQVGAGRALLILRSVSFDENERPIECFTAYHRGDRSRFEFQLRADAATAELLHTGLESLGSAPSGTEHDGL</sequence>
<evidence type="ECO:0000313" key="5">
    <source>
        <dbReference type="EMBL" id="MFC6356497.1"/>
    </source>
</evidence>
<gene>
    <name evidence="5" type="ORF">ACFQB0_10290</name>
</gene>
<evidence type="ECO:0000256" key="1">
    <source>
        <dbReference type="ARBA" id="ARBA00023015"/>
    </source>
</evidence>
<keyword evidence="2" id="KW-0238">DNA-binding</keyword>
<dbReference type="Gene3D" id="1.10.10.10">
    <property type="entry name" value="Winged helix-like DNA-binding domain superfamily/Winged helix DNA-binding domain"/>
    <property type="match status" value="1"/>
</dbReference>
<proteinExistence type="predicted"/>